<dbReference type="OrthoDB" id="266313at2"/>
<feature type="coiled-coil region" evidence="4">
    <location>
        <begin position="235"/>
        <end position="269"/>
    </location>
</feature>
<dbReference type="GO" id="GO:0019825">
    <property type="term" value="F:oxygen binding"/>
    <property type="evidence" value="ECO:0007669"/>
    <property type="project" value="InterPro"/>
</dbReference>
<keyword evidence="7" id="KW-1185">Reference proteome</keyword>
<dbReference type="GO" id="GO:0007165">
    <property type="term" value="P:signal transduction"/>
    <property type="evidence" value="ECO:0007669"/>
    <property type="project" value="UniProtKB-KW"/>
</dbReference>
<evidence type="ECO:0000259" key="5">
    <source>
        <dbReference type="PROSITE" id="PS50111"/>
    </source>
</evidence>
<dbReference type="KEGG" id="spai:FPZ24_01530"/>
<evidence type="ECO:0000256" key="3">
    <source>
        <dbReference type="PROSITE-ProRule" id="PRU00284"/>
    </source>
</evidence>
<accession>A0A5B8LE27</accession>
<dbReference type="Proteomes" id="UP000315673">
    <property type="component" value="Chromosome"/>
</dbReference>
<reference evidence="6 7" key="1">
    <citation type="submission" date="2019-07" db="EMBL/GenBank/DDBJ databases">
        <title>Full genome sequence of Sphingomonas sp. 4R-6-7(HKS19).</title>
        <authorList>
            <person name="Im W.-T."/>
        </authorList>
    </citation>
    <scope>NUCLEOTIDE SEQUENCE [LARGE SCALE GENOMIC DNA]</scope>
    <source>
        <strain evidence="6 7">HKS19</strain>
    </source>
</reference>
<dbReference type="InterPro" id="IPR012292">
    <property type="entry name" value="Globin/Proto"/>
</dbReference>
<dbReference type="InterPro" id="IPR004089">
    <property type="entry name" value="MCPsignal_dom"/>
</dbReference>
<keyword evidence="4" id="KW-0175">Coiled coil</keyword>
<dbReference type="PRINTS" id="PR00260">
    <property type="entry name" value="CHEMTRNSDUCR"/>
</dbReference>
<evidence type="ECO:0000256" key="2">
    <source>
        <dbReference type="ARBA" id="ARBA00029447"/>
    </source>
</evidence>
<name>A0A5B8LE27_9SPHN</name>
<evidence type="ECO:0000256" key="4">
    <source>
        <dbReference type="SAM" id="Coils"/>
    </source>
</evidence>
<dbReference type="Pfam" id="PF11563">
    <property type="entry name" value="Protoglobin"/>
    <property type="match status" value="1"/>
</dbReference>
<comment type="similarity">
    <text evidence="2">Belongs to the methyl-accepting chemotaxis (MCP) protein family.</text>
</comment>
<dbReference type="GO" id="GO:0004888">
    <property type="term" value="F:transmembrane signaling receptor activity"/>
    <property type="evidence" value="ECO:0007669"/>
    <property type="project" value="InterPro"/>
</dbReference>
<evidence type="ECO:0000313" key="6">
    <source>
        <dbReference type="EMBL" id="QDZ06313.1"/>
    </source>
</evidence>
<keyword evidence="1 3" id="KW-0807">Transducer</keyword>
<evidence type="ECO:0000256" key="1">
    <source>
        <dbReference type="ARBA" id="ARBA00023224"/>
    </source>
</evidence>
<dbReference type="Gene3D" id="1.10.287.950">
    <property type="entry name" value="Methyl-accepting chemotaxis protein"/>
    <property type="match status" value="1"/>
</dbReference>
<evidence type="ECO:0000313" key="7">
    <source>
        <dbReference type="Proteomes" id="UP000315673"/>
    </source>
</evidence>
<dbReference type="Gene3D" id="1.10.490.10">
    <property type="entry name" value="Globins"/>
    <property type="match status" value="1"/>
</dbReference>
<dbReference type="SUPFAM" id="SSF58104">
    <property type="entry name" value="Methyl-accepting chemotaxis protein (MCP) signaling domain"/>
    <property type="match status" value="1"/>
</dbReference>
<dbReference type="PANTHER" id="PTHR32089">
    <property type="entry name" value="METHYL-ACCEPTING CHEMOTAXIS PROTEIN MCPB"/>
    <property type="match status" value="1"/>
</dbReference>
<organism evidence="6 7">
    <name type="scientific">Sphingomonas panacisoli</name>
    <dbReference type="NCBI Taxonomy" id="1813879"/>
    <lineage>
        <taxon>Bacteria</taxon>
        <taxon>Pseudomonadati</taxon>
        <taxon>Pseudomonadota</taxon>
        <taxon>Alphaproteobacteria</taxon>
        <taxon>Sphingomonadales</taxon>
        <taxon>Sphingomonadaceae</taxon>
        <taxon>Sphingomonas</taxon>
    </lineage>
</organism>
<dbReference type="GO" id="GO:0016020">
    <property type="term" value="C:membrane"/>
    <property type="evidence" value="ECO:0007669"/>
    <property type="project" value="InterPro"/>
</dbReference>
<feature type="domain" description="Methyl-accepting transducer" evidence="5">
    <location>
        <begin position="199"/>
        <end position="421"/>
    </location>
</feature>
<sequence length="454" mass="48250">MSEQRPITWPQELEDALRRDLPAFDWDGQIGPLTAEITPIVAPHYRRVCEIFWRHYLAHPGTAHVRAYYTPEQLAQEIETSTAYMRAKFEHPMGREWMEMACTNARNSDRAGVSLAPLLAALTACYQETLIILADACGTDTARLARYADALQRLSFVEVHLLTSYVSQLIEHRSRKARQASSEKFRESIAGSIGAAAELGTRIRAQAGRTSASAKGMIGKTSEVAAAAEQSAVAMREAAQTAAGLIRAIEDARTEVEAAADIANRASSQAGQAVGMSEALSDHAKSIESILGLIRDIAGQTNLLALNATIEAARAGDAGRGFAVVAQEVKSLANQTARATDDIAAKIAAIQSATRSTVDTSASIKTTVAEVEESAARIRLAMEAQAQTVTAITAAVDETALAADSMSHTIATIREDTENVAREMGVLADDVGDVDDRLGGLKGAADDFSVGVAA</sequence>
<dbReference type="GO" id="GO:0020037">
    <property type="term" value="F:heme binding"/>
    <property type="evidence" value="ECO:0007669"/>
    <property type="project" value="InterPro"/>
</dbReference>
<dbReference type="EMBL" id="CP042306">
    <property type="protein sequence ID" value="QDZ06313.1"/>
    <property type="molecule type" value="Genomic_DNA"/>
</dbReference>
<dbReference type="PANTHER" id="PTHR32089:SF112">
    <property type="entry name" value="LYSOZYME-LIKE PROTEIN-RELATED"/>
    <property type="match status" value="1"/>
</dbReference>
<dbReference type="AlphaFoldDB" id="A0A5B8LE27"/>
<dbReference type="InterPro" id="IPR004090">
    <property type="entry name" value="Chemotax_Me-accpt_rcpt"/>
</dbReference>
<dbReference type="Pfam" id="PF00015">
    <property type="entry name" value="MCPsignal"/>
    <property type="match status" value="1"/>
</dbReference>
<dbReference type="RefSeq" id="WP_146569397.1">
    <property type="nucleotide sequence ID" value="NZ_CP042306.1"/>
</dbReference>
<gene>
    <name evidence="6" type="ORF">FPZ24_01530</name>
</gene>
<dbReference type="InterPro" id="IPR044398">
    <property type="entry name" value="Globin-sensor_dom"/>
</dbReference>
<dbReference type="GO" id="GO:0006935">
    <property type="term" value="P:chemotaxis"/>
    <property type="evidence" value="ECO:0007669"/>
    <property type="project" value="InterPro"/>
</dbReference>
<protein>
    <submittedName>
        <fullName evidence="6">Chemotaxis protein</fullName>
    </submittedName>
</protein>
<dbReference type="SMART" id="SM00283">
    <property type="entry name" value="MA"/>
    <property type="match status" value="1"/>
</dbReference>
<proteinExistence type="inferred from homology"/>
<dbReference type="PROSITE" id="PS50111">
    <property type="entry name" value="CHEMOTAXIS_TRANSDUC_2"/>
    <property type="match status" value="1"/>
</dbReference>